<accession>A0ABC8QLU0</accession>
<organism evidence="1 2">
    <name type="scientific">Ilex paraguariensis</name>
    <name type="common">yerba mate</name>
    <dbReference type="NCBI Taxonomy" id="185542"/>
    <lineage>
        <taxon>Eukaryota</taxon>
        <taxon>Viridiplantae</taxon>
        <taxon>Streptophyta</taxon>
        <taxon>Embryophyta</taxon>
        <taxon>Tracheophyta</taxon>
        <taxon>Spermatophyta</taxon>
        <taxon>Magnoliopsida</taxon>
        <taxon>eudicotyledons</taxon>
        <taxon>Gunneridae</taxon>
        <taxon>Pentapetalae</taxon>
        <taxon>asterids</taxon>
        <taxon>campanulids</taxon>
        <taxon>Aquifoliales</taxon>
        <taxon>Aquifoliaceae</taxon>
        <taxon>Ilex</taxon>
    </lineage>
</organism>
<feature type="non-terminal residue" evidence="1">
    <location>
        <position position="1"/>
    </location>
</feature>
<reference evidence="1 2" key="1">
    <citation type="submission" date="2024-02" db="EMBL/GenBank/DDBJ databases">
        <authorList>
            <person name="Vignale AGUSTIN F."/>
            <person name="Sosa J E."/>
            <person name="Modenutti C."/>
        </authorList>
    </citation>
    <scope>NUCLEOTIDE SEQUENCE [LARGE SCALE GENOMIC DNA]</scope>
</reference>
<evidence type="ECO:0000313" key="2">
    <source>
        <dbReference type="Proteomes" id="UP001642360"/>
    </source>
</evidence>
<proteinExistence type="predicted"/>
<keyword evidence="2" id="KW-1185">Reference proteome</keyword>
<dbReference type="AlphaFoldDB" id="A0ABC8QLU0"/>
<evidence type="ECO:0000313" key="1">
    <source>
        <dbReference type="EMBL" id="CAK9133196.1"/>
    </source>
</evidence>
<gene>
    <name evidence="1" type="ORF">ILEXP_LOCUS71</name>
</gene>
<name>A0ABC8QLU0_9AQUA</name>
<protein>
    <submittedName>
        <fullName evidence="1">Uncharacterized protein</fullName>
    </submittedName>
</protein>
<dbReference type="Proteomes" id="UP001642360">
    <property type="component" value="Unassembled WGS sequence"/>
</dbReference>
<sequence length="74" mass="7934">YASDPVSQFSEVLGRMGTDSLNNLQHLLALMDLEASPNIQHIGLPSSRSLALAYALTVVDPVCRMGTGIPVEDH</sequence>
<dbReference type="EMBL" id="CAUOFW020000001">
    <property type="protein sequence ID" value="CAK9133196.1"/>
    <property type="molecule type" value="Genomic_DNA"/>
</dbReference>
<comment type="caution">
    <text evidence="1">The sequence shown here is derived from an EMBL/GenBank/DDBJ whole genome shotgun (WGS) entry which is preliminary data.</text>
</comment>